<dbReference type="SUPFAM" id="SSF52467">
    <property type="entry name" value="DHS-like NAD/FAD-binding domain"/>
    <property type="match status" value="1"/>
</dbReference>
<organism evidence="1 2">
    <name type="scientific">Puniceicoccus vermicola</name>
    <dbReference type="NCBI Taxonomy" id="388746"/>
    <lineage>
        <taxon>Bacteria</taxon>
        <taxon>Pseudomonadati</taxon>
        <taxon>Verrucomicrobiota</taxon>
        <taxon>Opitutia</taxon>
        <taxon>Puniceicoccales</taxon>
        <taxon>Puniceicoccaceae</taxon>
        <taxon>Puniceicoccus</taxon>
    </lineage>
</organism>
<accession>A0A7X1AZB7</accession>
<gene>
    <name evidence="1" type="ORF">H5P30_13100</name>
</gene>
<dbReference type="AlphaFoldDB" id="A0A7X1AZB7"/>
<proteinExistence type="predicted"/>
<dbReference type="Pfam" id="PF13289">
    <property type="entry name" value="SIR2_2"/>
    <property type="match status" value="1"/>
</dbReference>
<dbReference type="InterPro" id="IPR029035">
    <property type="entry name" value="DHS-like_NAD/FAD-binding_dom"/>
</dbReference>
<evidence type="ECO:0000313" key="1">
    <source>
        <dbReference type="EMBL" id="MBC2602714.1"/>
    </source>
</evidence>
<name>A0A7X1AZB7_9BACT</name>
<dbReference type="RefSeq" id="WP_185693380.1">
    <property type="nucleotide sequence ID" value="NZ_JACHVA010000101.1"/>
</dbReference>
<dbReference type="Proteomes" id="UP000525652">
    <property type="component" value="Unassembled WGS sequence"/>
</dbReference>
<comment type="caution">
    <text evidence="1">The sequence shown here is derived from an EMBL/GenBank/DDBJ whole genome shotgun (WGS) entry which is preliminary data.</text>
</comment>
<dbReference type="EMBL" id="JACHVA010000101">
    <property type="protein sequence ID" value="MBC2602714.1"/>
    <property type="molecule type" value="Genomic_DNA"/>
</dbReference>
<protein>
    <submittedName>
        <fullName evidence="1">SIR2 family protein</fullName>
    </submittedName>
</protein>
<reference evidence="1 2" key="1">
    <citation type="submission" date="2020-07" db="EMBL/GenBank/DDBJ databases">
        <authorList>
            <person name="Feng X."/>
        </authorList>
    </citation>
    <scope>NUCLEOTIDE SEQUENCE [LARGE SCALE GENOMIC DNA]</scope>
    <source>
        <strain evidence="1 2">JCM14086</strain>
    </source>
</reference>
<keyword evidence="2" id="KW-1185">Reference proteome</keyword>
<sequence>MYKIIEEGNTLESLDELVHETKVTALLGSGISSWSPTSLATGASFTSAIYDLLFPTGPISDRLEIDDQFPDKIKSLPFEVILEKSPDERRIRLFLRNLYGIAKPNPLHELLAQQVKLNVISDLITTNYDTALDTALAHVSSCEGERFGSLTRVVNEPTLSDTHTRYYFKIHGSADDSNGETLIFALTQEARMSGKKAALFKSLIKNRTLLVIGYSGRDFEICPEIEKLPINRIIWLAYRREDLGIGGKRVLTRHNGTLLEGDLRYWLPLLFGEELNLQNSEISFPKERLALIFSDAELALWRVALLNHLSYAAKAAREIVEVDHHSLETAELVAEAHALRADALHKSGKYRCAARAYATALELVEDTASIETASRYLVGISDNSRMYGRLLRGAIAARRASAIAEVDFGLSAEVRQTRLLALSFMYRVFAHYRGFAWLRRAIQRIAAKRLQSQEDVLLESGAYANYHHLVLWVARFDVGNIVKISQRTYSASEGFEEIGYTLAQMQAFRAQADSRTSEWEEEARKWSELAAELGVHPEAYKLFRLRRQFRPDDAALKSAEEYHFAQCEYSPWMRFLRRRWA</sequence>
<evidence type="ECO:0000313" key="2">
    <source>
        <dbReference type="Proteomes" id="UP000525652"/>
    </source>
</evidence>